<dbReference type="Pfam" id="PF11798">
    <property type="entry name" value="IMS_HHH"/>
    <property type="match status" value="1"/>
</dbReference>
<evidence type="ECO:0000256" key="9">
    <source>
        <dbReference type="ARBA" id="ARBA00022842"/>
    </source>
</evidence>
<keyword evidence="11" id="KW-0234">DNA repair</keyword>
<dbReference type="GO" id="GO:0042276">
    <property type="term" value="P:error-prone translesion synthesis"/>
    <property type="evidence" value="ECO:0007669"/>
    <property type="project" value="TreeGrafter"/>
</dbReference>
<keyword evidence="4" id="KW-0808">Transferase</keyword>
<dbReference type="SUPFAM" id="SSF100879">
    <property type="entry name" value="Lesion bypass DNA polymerase (Y-family), little finger domain"/>
    <property type="match status" value="1"/>
</dbReference>
<dbReference type="GO" id="GO:0005634">
    <property type="term" value="C:nucleus"/>
    <property type="evidence" value="ECO:0007669"/>
    <property type="project" value="TreeGrafter"/>
</dbReference>
<dbReference type="InterPro" id="IPR024728">
    <property type="entry name" value="PolY_HhH_motif"/>
</dbReference>
<dbReference type="EC" id="2.7.7.7" evidence="2"/>
<reference evidence="15" key="1">
    <citation type="submission" date="2022-12" db="EMBL/GenBank/DDBJ databases">
        <authorList>
            <person name="Webb A."/>
        </authorList>
    </citation>
    <scope>NUCLEOTIDE SEQUENCE</scope>
    <source>
        <strain evidence="15">Pf2</strain>
    </source>
</reference>
<evidence type="ECO:0000256" key="13">
    <source>
        <dbReference type="SAM" id="MobiDB-lite"/>
    </source>
</evidence>
<evidence type="ECO:0000259" key="14">
    <source>
        <dbReference type="PROSITE" id="PS50173"/>
    </source>
</evidence>
<dbReference type="InterPro" id="IPR043502">
    <property type="entry name" value="DNA/RNA_pol_sf"/>
</dbReference>
<feature type="region of interest" description="Disordered" evidence="13">
    <location>
        <begin position="482"/>
        <end position="501"/>
    </location>
</feature>
<dbReference type="Proteomes" id="UP001159659">
    <property type="component" value="Unassembled WGS sequence"/>
</dbReference>
<sequence>MSTAKSDKDALTTLTTSKSDVHLADEKAAVTSSMFVFTADKAGMKDVNKQHVQEVVHKMSKDSSFYQKSLRDNEKVEQRVVAMREKLAYLTSGQLHRLQSEADARMAQMEATRDLSRTIVVVDMDMFYAAVEMRDNPKLRDVPLAVGGLNMISTTNYAARQFGVRAAMPGFIGKELCPELHFVPVNMEKYKGVAAQIRAVFVEYDPEYEAFSLDEACLDLTEFMSKNWQKYILAAEDDIGSKISDDQQWVLTAAGRAAIATVIVRELRAKIYDSTQLTASAGIAVNTMLAKICSDINKPNGQYILPFTRECVISFIHELPVRKIGGIGKVTEKILNDALDVKTGAELFAQRGKIAHLFSKKTADWLLQTSLGVRERREKQERKSFSRERTFPRLGDPKKLEAKCEEICKVLAKDLEKADKAAKNVTLVYKDTDFVRCSRSMTLASAVFTADDLFASAVQLLRRELPLTLRLMGVRAATLVSRPTGSSADNSSQTHISSKKRQTAINKFAEQVGHPAAAFASGDSGSNDRNMIKKAAIGKYFSASVTATSSKKSSFSCPEYGKTLSAGTDNSEAETHSDGCVFKDDAGSSRRKRPRKTDIPHAFALRSYPKSTPVVDNKPCPICGKLLNTGNNMEVNAHMDACIVGKNSSPLSSPLQHTKHKKLKAPSRVQDYSKHACEDVKPCPICGKPLNIRSSMEVNAHMDACVARDQLPPVRMIGKKRSKHEASKKKLENSIDVFFRKNYND</sequence>
<dbReference type="Gene3D" id="1.10.150.810">
    <property type="match status" value="2"/>
</dbReference>
<dbReference type="PROSITE" id="PS50173">
    <property type="entry name" value="UMUC"/>
    <property type="match status" value="1"/>
</dbReference>
<keyword evidence="9" id="KW-0460">Magnesium</keyword>
<evidence type="ECO:0000256" key="10">
    <source>
        <dbReference type="ARBA" id="ARBA00022932"/>
    </source>
</evidence>
<organism evidence="15 16">
    <name type="scientific">Peronospora farinosa</name>
    <dbReference type="NCBI Taxonomy" id="134698"/>
    <lineage>
        <taxon>Eukaryota</taxon>
        <taxon>Sar</taxon>
        <taxon>Stramenopiles</taxon>
        <taxon>Oomycota</taxon>
        <taxon>Peronosporomycetes</taxon>
        <taxon>Peronosporales</taxon>
        <taxon>Peronosporaceae</taxon>
        <taxon>Peronospora</taxon>
    </lineage>
</organism>
<dbReference type="Pfam" id="PF11799">
    <property type="entry name" value="IMS_C"/>
    <property type="match status" value="1"/>
</dbReference>
<keyword evidence="10" id="KW-0239">DNA-directed DNA polymerase</keyword>
<dbReference type="SUPFAM" id="SSF56672">
    <property type="entry name" value="DNA/RNA polymerases"/>
    <property type="match status" value="1"/>
</dbReference>
<evidence type="ECO:0000256" key="8">
    <source>
        <dbReference type="ARBA" id="ARBA00022763"/>
    </source>
</evidence>
<dbReference type="GO" id="GO:0046872">
    <property type="term" value="F:metal ion binding"/>
    <property type="evidence" value="ECO:0007669"/>
    <property type="project" value="UniProtKB-KW"/>
</dbReference>
<keyword evidence="7" id="KW-0479">Metal-binding</keyword>
<feature type="compositionally biased region" description="Polar residues" evidence="13">
    <location>
        <begin position="482"/>
        <end position="496"/>
    </location>
</feature>
<dbReference type="InterPro" id="IPR001126">
    <property type="entry name" value="UmuC"/>
</dbReference>
<name>A0AAV0TJL1_9STRA</name>
<evidence type="ECO:0000256" key="3">
    <source>
        <dbReference type="ARBA" id="ARBA00016178"/>
    </source>
</evidence>
<dbReference type="AlphaFoldDB" id="A0AAV0TJL1"/>
<gene>
    <name evidence="15" type="ORF">PFR002_LOCUS4172</name>
</gene>
<evidence type="ECO:0000256" key="12">
    <source>
        <dbReference type="ARBA" id="ARBA00049244"/>
    </source>
</evidence>
<accession>A0AAV0TJL1</accession>
<evidence type="ECO:0000313" key="16">
    <source>
        <dbReference type="Proteomes" id="UP001159659"/>
    </source>
</evidence>
<dbReference type="GO" id="GO:0003684">
    <property type="term" value="F:damaged DNA binding"/>
    <property type="evidence" value="ECO:0007669"/>
    <property type="project" value="InterPro"/>
</dbReference>
<comment type="caution">
    <text evidence="15">The sequence shown here is derived from an EMBL/GenBank/DDBJ whole genome shotgun (WGS) entry which is preliminary data.</text>
</comment>
<dbReference type="InterPro" id="IPR050116">
    <property type="entry name" value="DNA_polymerase-Y"/>
</dbReference>
<feature type="domain" description="UmuC" evidence="14">
    <location>
        <begin position="119"/>
        <end position="328"/>
    </location>
</feature>
<dbReference type="Gene3D" id="3.30.1490.100">
    <property type="entry name" value="DNA polymerase, Y-family, little finger domain"/>
    <property type="match status" value="1"/>
</dbReference>
<dbReference type="EMBL" id="CANTFK010000661">
    <property type="protein sequence ID" value="CAI5721230.1"/>
    <property type="molecule type" value="Genomic_DNA"/>
</dbReference>
<dbReference type="GO" id="GO:0003887">
    <property type="term" value="F:DNA-directed DNA polymerase activity"/>
    <property type="evidence" value="ECO:0007669"/>
    <property type="project" value="UniProtKB-KW"/>
</dbReference>
<proteinExistence type="inferred from homology"/>
<keyword evidence="5" id="KW-0548">Nucleotidyltransferase</keyword>
<dbReference type="PANTHER" id="PTHR11076:SF33">
    <property type="entry name" value="DNA POLYMERASE KAPPA"/>
    <property type="match status" value="1"/>
</dbReference>
<evidence type="ECO:0000256" key="5">
    <source>
        <dbReference type="ARBA" id="ARBA00022695"/>
    </source>
</evidence>
<dbReference type="FunFam" id="1.10.150.810:FF:000003">
    <property type="entry name" value="DNA polymerase kappa subunit"/>
    <property type="match status" value="1"/>
</dbReference>
<evidence type="ECO:0000256" key="2">
    <source>
        <dbReference type="ARBA" id="ARBA00012417"/>
    </source>
</evidence>
<evidence type="ECO:0000256" key="7">
    <source>
        <dbReference type="ARBA" id="ARBA00022723"/>
    </source>
</evidence>
<dbReference type="GO" id="GO:0006260">
    <property type="term" value="P:DNA replication"/>
    <property type="evidence" value="ECO:0007669"/>
    <property type="project" value="UniProtKB-KW"/>
</dbReference>
<comment type="catalytic activity">
    <reaction evidence="12">
        <text>DNA(n) + a 2'-deoxyribonucleoside 5'-triphosphate = DNA(n+1) + diphosphate</text>
        <dbReference type="Rhea" id="RHEA:22508"/>
        <dbReference type="Rhea" id="RHEA-COMP:17339"/>
        <dbReference type="Rhea" id="RHEA-COMP:17340"/>
        <dbReference type="ChEBI" id="CHEBI:33019"/>
        <dbReference type="ChEBI" id="CHEBI:61560"/>
        <dbReference type="ChEBI" id="CHEBI:173112"/>
        <dbReference type="EC" id="2.7.7.7"/>
    </reaction>
</comment>
<evidence type="ECO:0000256" key="11">
    <source>
        <dbReference type="ARBA" id="ARBA00023204"/>
    </source>
</evidence>
<evidence type="ECO:0000256" key="1">
    <source>
        <dbReference type="ARBA" id="ARBA00010945"/>
    </source>
</evidence>
<evidence type="ECO:0000256" key="4">
    <source>
        <dbReference type="ARBA" id="ARBA00022679"/>
    </source>
</evidence>
<feature type="region of interest" description="Disordered" evidence="13">
    <location>
        <begin position="565"/>
        <end position="595"/>
    </location>
</feature>
<dbReference type="Gene3D" id="3.40.1170.60">
    <property type="match status" value="1"/>
</dbReference>
<dbReference type="Gene3D" id="3.30.70.270">
    <property type="match status" value="1"/>
</dbReference>
<protein>
    <recommendedName>
        <fullName evidence="3">DNA polymerase kappa</fullName>
        <ecNumber evidence="2">2.7.7.7</ecNumber>
    </recommendedName>
</protein>
<dbReference type="InterPro" id="IPR036775">
    <property type="entry name" value="DNA_pol_Y-fam_lit_finger_sf"/>
</dbReference>
<dbReference type="GO" id="GO:0006281">
    <property type="term" value="P:DNA repair"/>
    <property type="evidence" value="ECO:0007669"/>
    <property type="project" value="UniProtKB-KW"/>
</dbReference>
<dbReference type="PANTHER" id="PTHR11076">
    <property type="entry name" value="DNA REPAIR POLYMERASE UMUC / TRANSFERASE FAMILY MEMBER"/>
    <property type="match status" value="1"/>
</dbReference>
<comment type="similarity">
    <text evidence="1">Belongs to the DNA polymerase type-Y family.</text>
</comment>
<evidence type="ECO:0000256" key="6">
    <source>
        <dbReference type="ARBA" id="ARBA00022705"/>
    </source>
</evidence>
<dbReference type="InterPro" id="IPR022880">
    <property type="entry name" value="DNApol_IV"/>
</dbReference>
<evidence type="ECO:0000313" key="15">
    <source>
        <dbReference type="EMBL" id="CAI5721230.1"/>
    </source>
</evidence>
<keyword evidence="6" id="KW-0235">DNA replication</keyword>
<dbReference type="FunFam" id="3.30.1490.100:FF:000004">
    <property type="entry name" value="DNA polymerase IV"/>
    <property type="match status" value="1"/>
</dbReference>
<dbReference type="Pfam" id="PF00817">
    <property type="entry name" value="IMS"/>
    <property type="match status" value="1"/>
</dbReference>
<keyword evidence="8" id="KW-0227">DNA damage</keyword>
<dbReference type="InterPro" id="IPR017961">
    <property type="entry name" value="DNA_pol_Y-fam_little_finger"/>
</dbReference>
<feature type="compositionally biased region" description="Basic and acidic residues" evidence="13">
    <location>
        <begin position="573"/>
        <end position="588"/>
    </location>
</feature>
<dbReference type="InterPro" id="IPR043128">
    <property type="entry name" value="Rev_trsase/Diguanyl_cyclase"/>
</dbReference>
<dbReference type="CDD" id="cd03586">
    <property type="entry name" value="PolY_Pol_IV_kappa"/>
    <property type="match status" value="1"/>
</dbReference>